<evidence type="ECO:0000256" key="1">
    <source>
        <dbReference type="SAM" id="MobiDB-lite"/>
    </source>
</evidence>
<keyword evidence="3" id="KW-1185">Reference proteome</keyword>
<dbReference type="AlphaFoldDB" id="A0A1R2BD15"/>
<gene>
    <name evidence="2" type="ORF">SteCoe_26350</name>
</gene>
<dbReference type="EMBL" id="MPUH01000736">
    <property type="protein sequence ID" value="OMJ74672.1"/>
    <property type="molecule type" value="Genomic_DNA"/>
</dbReference>
<reference evidence="2 3" key="1">
    <citation type="submission" date="2016-11" db="EMBL/GenBank/DDBJ databases">
        <title>The macronuclear genome of Stentor coeruleus: a giant cell with tiny introns.</title>
        <authorList>
            <person name="Slabodnick M."/>
            <person name="Ruby J.G."/>
            <person name="Reiff S.B."/>
            <person name="Swart E.C."/>
            <person name="Gosai S."/>
            <person name="Prabakaran S."/>
            <person name="Witkowska E."/>
            <person name="Larue G.E."/>
            <person name="Fisher S."/>
            <person name="Freeman R.M."/>
            <person name="Gunawardena J."/>
            <person name="Chu W."/>
            <person name="Stover N.A."/>
            <person name="Gregory B.D."/>
            <person name="Nowacki M."/>
            <person name="Derisi J."/>
            <person name="Roy S.W."/>
            <person name="Marshall W.F."/>
            <person name="Sood P."/>
        </authorList>
    </citation>
    <scope>NUCLEOTIDE SEQUENCE [LARGE SCALE GENOMIC DNA]</scope>
    <source>
        <strain evidence="2">WM001</strain>
    </source>
</reference>
<feature type="compositionally biased region" description="Polar residues" evidence="1">
    <location>
        <begin position="13"/>
        <end position="24"/>
    </location>
</feature>
<dbReference type="Proteomes" id="UP000187209">
    <property type="component" value="Unassembled WGS sequence"/>
</dbReference>
<protein>
    <submittedName>
        <fullName evidence="2">Uncharacterized protein</fullName>
    </submittedName>
</protein>
<sequence length="502" mass="58382">MKDNQKPSLNLLKPSQKSENTTFPIHSKPEIVKTKKRKNSKKLDESISKKQQQGMDEIKISFDINENEELLENLHKHKVSIDYEEVKTHNYTSSYKPKICQTPPLENTIPKAPILINAICQTPPLENTIPKAPILISAICQTDIINTEHKNIEEIINTNSPKLQDDNKDEDIKKYSNSPRVFGNKTKSFHRALVTSYKIDISLKEYEIKYYINSSLDTIFIHVSSYNEKYDMQFDTEPQAPILEVIKEKIHPFIDIKQEKLVLEPITMEVVIRGMHVLKNDKYKVCIEKSMPRYAIVIKCEFDDRVIEKNILYMEIPSQYRKAQVDAEVFFTCFHINNQNIVIDFPNKNSFEIIYYKGYGFNYQSYHLKISEISQKHDNFWLIQALSKNSPPVNSLFISKTSLEIRVNDSSITNIQCYNINDDINKIISLLVVENSQIVLKTHLEEARDKQDEIQNEDNLIVKEKSLETKKVFKGFLEKKALLGGCNIMTEEMSKKNEENCE</sequence>
<name>A0A1R2BD15_9CILI</name>
<accession>A0A1R2BD15</accession>
<comment type="caution">
    <text evidence="2">The sequence shown here is derived from an EMBL/GenBank/DDBJ whole genome shotgun (WGS) entry which is preliminary data.</text>
</comment>
<evidence type="ECO:0000313" key="3">
    <source>
        <dbReference type="Proteomes" id="UP000187209"/>
    </source>
</evidence>
<feature type="region of interest" description="Disordered" evidence="1">
    <location>
        <begin position="1"/>
        <end position="50"/>
    </location>
</feature>
<evidence type="ECO:0000313" key="2">
    <source>
        <dbReference type="EMBL" id="OMJ74672.1"/>
    </source>
</evidence>
<organism evidence="2 3">
    <name type="scientific">Stentor coeruleus</name>
    <dbReference type="NCBI Taxonomy" id="5963"/>
    <lineage>
        <taxon>Eukaryota</taxon>
        <taxon>Sar</taxon>
        <taxon>Alveolata</taxon>
        <taxon>Ciliophora</taxon>
        <taxon>Postciliodesmatophora</taxon>
        <taxon>Heterotrichea</taxon>
        <taxon>Heterotrichida</taxon>
        <taxon>Stentoridae</taxon>
        <taxon>Stentor</taxon>
    </lineage>
</organism>
<proteinExistence type="predicted"/>